<proteinExistence type="predicted"/>
<dbReference type="EMBL" id="JAFBXF010000016">
    <property type="protein sequence ID" value="MBM2419249.1"/>
    <property type="molecule type" value="Genomic_DNA"/>
</dbReference>
<dbReference type="OrthoDB" id="7362982at2"/>
<keyword evidence="1" id="KW-0732">Signal</keyword>
<dbReference type="Proteomes" id="UP000809440">
    <property type="component" value="Unassembled WGS sequence"/>
</dbReference>
<sequence>MNALALAAAVLVGPTWPATALAEPYLVMVEQPGCIYCERWDAEIGPAYPKTDEGKFAPLIRADLRQGPPEGITYARRVLFTPTFVLIDNGQEQARIEGYPGEDFFWPLLTKLLEDNTDFATSTGTETVRN</sequence>
<feature type="chain" id="PRO_5040467838" evidence="1">
    <location>
        <begin position="23"/>
        <end position="130"/>
    </location>
</feature>
<organism evidence="2 4">
    <name type="scientific">Marivita cryptomonadis</name>
    <dbReference type="NCBI Taxonomy" id="505252"/>
    <lineage>
        <taxon>Bacteria</taxon>
        <taxon>Pseudomonadati</taxon>
        <taxon>Pseudomonadota</taxon>
        <taxon>Alphaproteobacteria</taxon>
        <taxon>Rhodobacterales</taxon>
        <taxon>Roseobacteraceae</taxon>
        <taxon>Marivita</taxon>
    </lineage>
</organism>
<name>A0A9Q2P322_9RHOB</name>
<evidence type="ECO:0000313" key="5">
    <source>
        <dbReference type="Proteomes" id="UP000809440"/>
    </source>
</evidence>
<accession>A0A9Q2P322</accession>
<gene>
    <name evidence="2" type="ORF">JQX41_19495</name>
    <name evidence="3" type="ORF">JQX48_19855</name>
</gene>
<dbReference type="Proteomes" id="UP000755667">
    <property type="component" value="Unassembled WGS sequence"/>
</dbReference>
<keyword evidence="5" id="KW-1185">Reference proteome</keyword>
<evidence type="ECO:0000313" key="4">
    <source>
        <dbReference type="Proteomes" id="UP000755667"/>
    </source>
</evidence>
<evidence type="ECO:0000256" key="1">
    <source>
        <dbReference type="SAM" id="SignalP"/>
    </source>
</evidence>
<dbReference type="AlphaFoldDB" id="A0A9Q2P322"/>
<comment type="caution">
    <text evidence="2">The sequence shown here is derived from an EMBL/GenBank/DDBJ whole genome shotgun (WGS) entry which is preliminary data.</text>
</comment>
<dbReference type="InterPro" id="IPR036249">
    <property type="entry name" value="Thioredoxin-like_sf"/>
</dbReference>
<reference evidence="2 5" key="1">
    <citation type="submission" date="2021-01" db="EMBL/GenBank/DDBJ databases">
        <title>Diatom-associated Roseobacters Show Island Model of Population Structure.</title>
        <authorList>
            <person name="Qu L."/>
            <person name="Feng X."/>
            <person name="Chen Y."/>
            <person name="Li L."/>
            <person name="Wang X."/>
            <person name="Hu Z."/>
            <person name="Wang H."/>
            <person name="Luo H."/>
        </authorList>
    </citation>
    <scope>NUCLEOTIDE SEQUENCE</scope>
    <source>
        <strain evidence="3 5">CC28-63</strain>
        <strain evidence="2">CC28-69</strain>
    </source>
</reference>
<dbReference type="EMBL" id="JAFBXE010000016">
    <property type="protein sequence ID" value="MBM2414511.1"/>
    <property type="molecule type" value="Genomic_DNA"/>
</dbReference>
<dbReference type="Gene3D" id="3.40.30.10">
    <property type="entry name" value="Glutaredoxin"/>
    <property type="match status" value="1"/>
</dbReference>
<evidence type="ECO:0000313" key="2">
    <source>
        <dbReference type="EMBL" id="MBM2414511.1"/>
    </source>
</evidence>
<dbReference type="SUPFAM" id="SSF52833">
    <property type="entry name" value="Thioredoxin-like"/>
    <property type="match status" value="1"/>
</dbReference>
<feature type="signal peptide" evidence="1">
    <location>
        <begin position="1"/>
        <end position="22"/>
    </location>
</feature>
<evidence type="ECO:0000313" key="3">
    <source>
        <dbReference type="EMBL" id="MBM2419249.1"/>
    </source>
</evidence>
<protein>
    <submittedName>
        <fullName evidence="2">Thioredoxin family protein</fullName>
    </submittedName>
</protein>